<gene>
    <name evidence="1" type="ORF">H2198_000938</name>
</gene>
<sequence length="254" mass="27516">MAAPTQPRVSRVVDQIFEASKSLPINYNDGIGWGVDAYKMYRGDGSTAAGWPSLSEWVSYQQMFDYNANDMKQACTNLGLQSGYDTTDDEIAMIWNGIDEAATKSGVDHRFILAIMMQESKGCVRIWTTKNANPNPGLMQDHDGPNTCNSYGSLEKPCPQSGISGMIQDGVGGTTSGDGLAAYLTQVVQRAKNVNIANVDGGNSQIYYQAARLYNSGKVEYSDLGVAYSSTPCYASDIANRLTGWMFAPSQCTL</sequence>
<dbReference type="EMBL" id="JAPDRQ010000010">
    <property type="protein sequence ID" value="KAJ9663177.1"/>
    <property type="molecule type" value="Genomic_DNA"/>
</dbReference>
<name>A0ACC3AID6_9EURO</name>
<proteinExistence type="predicted"/>
<reference evidence="1" key="1">
    <citation type="submission" date="2022-10" db="EMBL/GenBank/DDBJ databases">
        <title>Culturing micro-colonial fungi from biological soil crusts in the Mojave desert and describing Neophaeococcomyces mojavensis, and introducing the new genera and species Taxawa tesnikishii.</title>
        <authorList>
            <person name="Kurbessoian T."/>
            <person name="Stajich J.E."/>
        </authorList>
    </citation>
    <scope>NUCLEOTIDE SEQUENCE</scope>
    <source>
        <strain evidence="1">JES_112</strain>
    </source>
</reference>
<protein>
    <submittedName>
        <fullName evidence="1">Uncharacterized protein</fullName>
    </submittedName>
</protein>
<organism evidence="1 2">
    <name type="scientific">Neophaeococcomyces mojaviensis</name>
    <dbReference type="NCBI Taxonomy" id="3383035"/>
    <lineage>
        <taxon>Eukaryota</taxon>
        <taxon>Fungi</taxon>
        <taxon>Dikarya</taxon>
        <taxon>Ascomycota</taxon>
        <taxon>Pezizomycotina</taxon>
        <taxon>Eurotiomycetes</taxon>
        <taxon>Chaetothyriomycetidae</taxon>
        <taxon>Chaetothyriales</taxon>
        <taxon>Chaetothyriales incertae sedis</taxon>
        <taxon>Neophaeococcomyces</taxon>
    </lineage>
</organism>
<evidence type="ECO:0000313" key="1">
    <source>
        <dbReference type="EMBL" id="KAJ9663177.1"/>
    </source>
</evidence>
<comment type="caution">
    <text evidence="1">The sequence shown here is derived from an EMBL/GenBank/DDBJ whole genome shotgun (WGS) entry which is preliminary data.</text>
</comment>
<dbReference type="Proteomes" id="UP001172386">
    <property type="component" value="Unassembled WGS sequence"/>
</dbReference>
<accession>A0ACC3AID6</accession>
<evidence type="ECO:0000313" key="2">
    <source>
        <dbReference type="Proteomes" id="UP001172386"/>
    </source>
</evidence>
<keyword evidence="2" id="KW-1185">Reference proteome</keyword>